<keyword evidence="3" id="KW-0804">Transcription</keyword>
<accession>A0A160TE59</accession>
<evidence type="ECO:0000256" key="1">
    <source>
        <dbReference type="ARBA" id="ARBA00023015"/>
    </source>
</evidence>
<dbReference type="InterPro" id="IPR047057">
    <property type="entry name" value="MerR_fam"/>
</dbReference>
<dbReference type="PANTHER" id="PTHR30204:SF67">
    <property type="entry name" value="HTH-TYPE TRANSCRIPTIONAL REGULATOR MLRA-RELATED"/>
    <property type="match status" value="1"/>
</dbReference>
<keyword evidence="5" id="KW-0456">Lyase</keyword>
<keyword evidence="1" id="KW-0805">Transcription regulation</keyword>
<dbReference type="EMBL" id="CZQC01000063">
    <property type="protein sequence ID" value="CUS42223.1"/>
    <property type="molecule type" value="Genomic_DNA"/>
</dbReference>
<dbReference type="AlphaFoldDB" id="A0A160TE59"/>
<feature type="domain" description="HTH merR-type" evidence="4">
    <location>
        <begin position="9"/>
        <end position="78"/>
    </location>
</feature>
<dbReference type="GO" id="GO:0003677">
    <property type="term" value="F:DNA binding"/>
    <property type="evidence" value="ECO:0007669"/>
    <property type="project" value="UniProtKB-KW"/>
</dbReference>
<name>A0A160TE59_9ZZZZ</name>
<gene>
    <name evidence="5" type="ORF">MGWOODY_Tha1641</name>
</gene>
<evidence type="ECO:0000256" key="2">
    <source>
        <dbReference type="ARBA" id="ARBA00023125"/>
    </source>
</evidence>
<dbReference type="SUPFAM" id="SSF46955">
    <property type="entry name" value="Putative DNA-binding domain"/>
    <property type="match status" value="1"/>
</dbReference>
<dbReference type="GO" id="GO:0003700">
    <property type="term" value="F:DNA-binding transcription factor activity"/>
    <property type="evidence" value="ECO:0007669"/>
    <property type="project" value="InterPro"/>
</dbReference>
<evidence type="ECO:0000313" key="5">
    <source>
        <dbReference type="EMBL" id="CUS42223.1"/>
    </source>
</evidence>
<dbReference type="GO" id="GO:0016829">
    <property type="term" value="F:lyase activity"/>
    <property type="evidence" value="ECO:0007669"/>
    <property type="project" value="UniProtKB-KW"/>
</dbReference>
<dbReference type="SMART" id="SM00422">
    <property type="entry name" value="HTH_MERR"/>
    <property type="match status" value="1"/>
</dbReference>
<proteinExistence type="predicted"/>
<evidence type="ECO:0000259" key="4">
    <source>
        <dbReference type="PROSITE" id="PS50937"/>
    </source>
</evidence>
<keyword evidence="2" id="KW-0238">DNA-binding</keyword>
<evidence type="ECO:0000256" key="3">
    <source>
        <dbReference type="ARBA" id="ARBA00023163"/>
    </source>
</evidence>
<dbReference type="InterPro" id="IPR009061">
    <property type="entry name" value="DNA-bd_dom_put_sf"/>
</dbReference>
<dbReference type="InterPro" id="IPR000551">
    <property type="entry name" value="MerR-type_HTH_dom"/>
</dbReference>
<protein>
    <submittedName>
        <fullName evidence="5">Transcriptional regulator, MerR family, associated with photolyase</fullName>
    </submittedName>
</protein>
<reference evidence="5" key="1">
    <citation type="submission" date="2015-10" db="EMBL/GenBank/DDBJ databases">
        <authorList>
            <person name="Gilbert D.G."/>
        </authorList>
    </citation>
    <scope>NUCLEOTIDE SEQUENCE</scope>
</reference>
<dbReference type="Pfam" id="PF13411">
    <property type="entry name" value="MerR_1"/>
    <property type="match status" value="1"/>
</dbReference>
<dbReference type="PANTHER" id="PTHR30204">
    <property type="entry name" value="REDOX-CYCLING DRUG-SENSING TRANSCRIPTIONAL ACTIVATOR SOXR"/>
    <property type="match status" value="1"/>
</dbReference>
<dbReference type="CDD" id="cd01104">
    <property type="entry name" value="HTH_MlrA-CarA"/>
    <property type="match status" value="1"/>
</dbReference>
<dbReference type="Gene3D" id="1.10.1660.10">
    <property type="match status" value="1"/>
</dbReference>
<organism evidence="5">
    <name type="scientific">hydrothermal vent metagenome</name>
    <dbReference type="NCBI Taxonomy" id="652676"/>
    <lineage>
        <taxon>unclassified sequences</taxon>
        <taxon>metagenomes</taxon>
        <taxon>ecological metagenomes</taxon>
    </lineage>
</organism>
<dbReference type="PROSITE" id="PS50937">
    <property type="entry name" value="HTH_MERR_2"/>
    <property type="match status" value="1"/>
</dbReference>
<sequence length="289" mass="32941">MNRLENLPTYPIREFARLTGVNPVTLRAWERRYGIIQPMRTEKGHRFYTDTHVERVNNILYWLEKGYPVRQVKLLLSDSVPTIPANSDDWQQQQNDMLMAVTHLNSQKLDDLWNSGLASYPMAVYYERCLLPVLEVLRADYSQPLLVRAFEHMLARKLTGLIQSQHRHNDGPTLLMATNHADAELNLLASSYALGAAAFRVEYFGHCLTPTDIQIASQIVSSSWVWVHFHPSNNDQVQPWIDFAQQHERTVFVSGAVPAALSASEKTVRLPEQTAKQVQMFITTLGGQA</sequence>